<protein>
    <submittedName>
        <fullName evidence="1">Uncharacterized protein</fullName>
    </submittedName>
</protein>
<evidence type="ECO:0000313" key="1">
    <source>
        <dbReference type="EMBL" id="KAI8006599.1"/>
    </source>
</evidence>
<name>A0ACC0H032_9ERIC</name>
<dbReference type="Proteomes" id="UP001060215">
    <property type="component" value="Chromosome 7"/>
</dbReference>
<comment type="caution">
    <text evidence="1">The sequence shown here is derived from an EMBL/GenBank/DDBJ whole genome shotgun (WGS) entry which is preliminary data.</text>
</comment>
<gene>
    <name evidence="1" type="ORF">LOK49_LG07G01356</name>
</gene>
<dbReference type="EMBL" id="CM045764">
    <property type="protein sequence ID" value="KAI8006599.1"/>
    <property type="molecule type" value="Genomic_DNA"/>
</dbReference>
<sequence>MKKERVWQRERVDTAGDGCVVGSGPAGFHTAEKMLRRHQGAEVDIVDRLLMPYGLVRTSVAPDHPETKIVTNQFSRVAQNERCSFSGKEDYFGEDCTFPVSDEFAQEAQGIPSSTSGNILFINKG</sequence>
<keyword evidence="2" id="KW-1185">Reference proteome</keyword>
<organism evidence="1 2">
    <name type="scientific">Camellia lanceoleosa</name>
    <dbReference type="NCBI Taxonomy" id="1840588"/>
    <lineage>
        <taxon>Eukaryota</taxon>
        <taxon>Viridiplantae</taxon>
        <taxon>Streptophyta</taxon>
        <taxon>Embryophyta</taxon>
        <taxon>Tracheophyta</taxon>
        <taxon>Spermatophyta</taxon>
        <taxon>Magnoliopsida</taxon>
        <taxon>eudicotyledons</taxon>
        <taxon>Gunneridae</taxon>
        <taxon>Pentapetalae</taxon>
        <taxon>asterids</taxon>
        <taxon>Ericales</taxon>
        <taxon>Theaceae</taxon>
        <taxon>Camellia</taxon>
    </lineage>
</organism>
<proteinExistence type="predicted"/>
<accession>A0ACC0H032</accession>
<evidence type="ECO:0000313" key="2">
    <source>
        <dbReference type="Proteomes" id="UP001060215"/>
    </source>
</evidence>
<reference evidence="1 2" key="1">
    <citation type="journal article" date="2022" name="Plant J.">
        <title>Chromosome-level genome of Camellia lanceoleosa provides a valuable resource for understanding genome evolution and self-incompatibility.</title>
        <authorList>
            <person name="Gong W."/>
            <person name="Xiao S."/>
            <person name="Wang L."/>
            <person name="Liao Z."/>
            <person name="Chang Y."/>
            <person name="Mo W."/>
            <person name="Hu G."/>
            <person name="Li W."/>
            <person name="Zhao G."/>
            <person name="Zhu H."/>
            <person name="Hu X."/>
            <person name="Ji K."/>
            <person name="Xiang X."/>
            <person name="Song Q."/>
            <person name="Yuan D."/>
            <person name="Jin S."/>
            <person name="Zhang L."/>
        </authorList>
    </citation>
    <scope>NUCLEOTIDE SEQUENCE [LARGE SCALE GENOMIC DNA]</scope>
    <source>
        <strain evidence="1">SQ_2022a</strain>
    </source>
</reference>